<evidence type="ECO:0000256" key="2">
    <source>
        <dbReference type="ARBA" id="ARBA00023315"/>
    </source>
</evidence>
<evidence type="ECO:0000256" key="1">
    <source>
        <dbReference type="ARBA" id="ARBA00022679"/>
    </source>
</evidence>
<reference evidence="4 5" key="1">
    <citation type="submission" date="2020-08" db="EMBL/GenBank/DDBJ databases">
        <title>Whole genome shotgun sequence of Actinoplanes ianthinogenes NBRC 13996.</title>
        <authorList>
            <person name="Komaki H."/>
            <person name="Tamura T."/>
        </authorList>
    </citation>
    <scope>NUCLEOTIDE SEQUENCE [LARGE SCALE GENOMIC DNA]</scope>
    <source>
        <strain evidence="4 5">NBRC 13996</strain>
    </source>
</reference>
<dbReference type="SUPFAM" id="SSF55729">
    <property type="entry name" value="Acyl-CoA N-acyltransferases (Nat)"/>
    <property type="match status" value="1"/>
</dbReference>
<dbReference type="Gene3D" id="3.40.630.30">
    <property type="match status" value="1"/>
</dbReference>
<dbReference type="PROSITE" id="PS51186">
    <property type="entry name" value="GNAT"/>
    <property type="match status" value="1"/>
</dbReference>
<dbReference type="PANTHER" id="PTHR43800:SF1">
    <property type="entry name" value="PEPTIDYL-LYSINE N-ACETYLTRANSFERASE YJAB"/>
    <property type="match status" value="1"/>
</dbReference>
<name>A0ABM7LXI5_9ACTN</name>
<keyword evidence="1" id="KW-0808">Transferase</keyword>
<evidence type="ECO:0000313" key="5">
    <source>
        <dbReference type="Proteomes" id="UP000676967"/>
    </source>
</evidence>
<sequence length="164" mass="18325">MARETDVPEMQRIEVEAGRLFLELHMDRVAGDDPFSDAELRGYLSDDRAWVAVDETDRAIGYALALWVDGLAHLEQVSVHPVAAGRRLGAALIERVAAWGREHGSTALTLTTFADVPWNAPYYERLGFHRLPDAELTPGLRAIRAEEAAHGLDEWPRLAMRRAL</sequence>
<accession>A0ABM7LXI5</accession>
<organism evidence="4 5">
    <name type="scientific">Actinoplanes ianthinogenes</name>
    <dbReference type="NCBI Taxonomy" id="122358"/>
    <lineage>
        <taxon>Bacteria</taxon>
        <taxon>Bacillati</taxon>
        <taxon>Actinomycetota</taxon>
        <taxon>Actinomycetes</taxon>
        <taxon>Micromonosporales</taxon>
        <taxon>Micromonosporaceae</taxon>
        <taxon>Actinoplanes</taxon>
    </lineage>
</organism>
<dbReference type="PANTHER" id="PTHR43800">
    <property type="entry name" value="PEPTIDYL-LYSINE N-ACETYLTRANSFERASE YJAB"/>
    <property type="match status" value="1"/>
</dbReference>
<dbReference type="InterPro" id="IPR016181">
    <property type="entry name" value="Acyl_CoA_acyltransferase"/>
</dbReference>
<feature type="domain" description="N-acetyltransferase" evidence="3">
    <location>
        <begin position="1"/>
        <end position="147"/>
    </location>
</feature>
<protein>
    <submittedName>
        <fullName evidence="4">GCN5 family N-acetyltransferase</fullName>
    </submittedName>
</protein>
<evidence type="ECO:0000313" key="4">
    <source>
        <dbReference type="EMBL" id="BCJ44009.1"/>
    </source>
</evidence>
<dbReference type="EMBL" id="AP023356">
    <property type="protein sequence ID" value="BCJ44009.1"/>
    <property type="molecule type" value="Genomic_DNA"/>
</dbReference>
<proteinExistence type="predicted"/>
<keyword evidence="5" id="KW-1185">Reference proteome</keyword>
<gene>
    <name evidence="4" type="ORF">Aiant_46660</name>
</gene>
<dbReference type="InterPro" id="IPR000182">
    <property type="entry name" value="GNAT_dom"/>
</dbReference>
<keyword evidence="2" id="KW-0012">Acyltransferase</keyword>
<dbReference type="CDD" id="cd04301">
    <property type="entry name" value="NAT_SF"/>
    <property type="match status" value="1"/>
</dbReference>
<dbReference type="Proteomes" id="UP000676967">
    <property type="component" value="Chromosome"/>
</dbReference>
<dbReference type="Pfam" id="PF00583">
    <property type="entry name" value="Acetyltransf_1"/>
    <property type="match status" value="1"/>
</dbReference>
<evidence type="ECO:0000259" key="3">
    <source>
        <dbReference type="PROSITE" id="PS51186"/>
    </source>
</evidence>